<reference evidence="5 6" key="1">
    <citation type="journal article" date="2022" name="Allergy">
        <title>Genome assembly and annotation of Periplaneta americana reveal a comprehensive cockroach allergen profile.</title>
        <authorList>
            <person name="Wang L."/>
            <person name="Xiong Q."/>
            <person name="Saelim N."/>
            <person name="Wang L."/>
            <person name="Nong W."/>
            <person name="Wan A.T."/>
            <person name="Shi M."/>
            <person name="Liu X."/>
            <person name="Cao Q."/>
            <person name="Hui J.H.L."/>
            <person name="Sookrung N."/>
            <person name="Leung T.F."/>
            <person name="Tungtrongchitr A."/>
            <person name="Tsui S.K.W."/>
        </authorList>
    </citation>
    <scope>NUCLEOTIDE SEQUENCE [LARGE SCALE GENOMIC DNA]</scope>
    <source>
        <strain evidence="5">PWHHKU_190912</strain>
    </source>
</reference>
<comment type="caution">
    <text evidence="5">The sequence shown here is derived from an EMBL/GenBank/DDBJ whole genome shotgun (WGS) entry which is preliminary data.</text>
</comment>
<gene>
    <name evidence="5" type="ORF">ANN_13736</name>
</gene>
<feature type="domain" description="MnmG N-terminal" evidence="4">
    <location>
        <begin position="38"/>
        <end position="183"/>
    </location>
</feature>
<evidence type="ECO:0000256" key="3">
    <source>
        <dbReference type="ARBA" id="ARBA00022827"/>
    </source>
</evidence>
<evidence type="ECO:0000313" key="6">
    <source>
        <dbReference type="Proteomes" id="UP001148838"/>
    </source>
</evidence>
<name>A0ABQ8SUX6_PERAM</name>
<protein>
    <recommendedName>
        <fullName evidence="4">MnmG N-terminal domain-containing protein</fullName>
    </recommendedName>
</protein>
<dbReference type="SUPFAM" id="SSF51905">
    <property type="entry name" value="FAD/NAD(P)-binding domain"/>
    <property type="match status" value="1"/>
</dbReference>
<proteinExistence type="predicted"/>
<evidence type="ECO:0000256" key="1">
    <source>
        <dbReference type="ARBA" id="ARBA00001974"/>
    </source>
</evidence>
<dbReference type="InterPro" id="IPR040131">
    <property type="entry name" value="MnmG_N"/>
</dbReference>
<keyword evidence="2" id="KW-0285">Flavoprotein</keyword>
<dbReference type="Gene3D" id="3.50.50.60">
    <property type="entry name" value="FAD/NAD(P)-binding domain"/>
    <property type="match status" value="1"/>
</dbReference>
<accession>A0ABQ8SUX6</accession>
<evidence type="ECO:0000313" key="5">
    <source>
        <dbReference type="EMBL" id="KAJ4437798.1"/>
    </source>
</evidence>
<keyword evidence="3" id="KW-0274">FAD</keyword>
<evidence type="ECO:0000259" key="4">
    <source>
        <dbReference type="Pfam" id="PF01134"/>
    </source>
</evidence>
<evidence type="ECO:0000256" key="2">
    <source>
        <dbReference type="ARBA" id="ARBA00022630"/>
    </source>
</evidence>
<dbReference type="PANTHER" id="PTHR11806">
    <property type="entry name" value="GLUCOSE INHIBITED DIVISION PROTEIN A"/>
    <property type="match status" value="1"/>
</dbReference>
<comment type="cofactor">
    <cofactor evidence="1">
        <name>FAD</name>
        <dbReference type="ChEBI" id="CHEBI:57692"/>
    </cofactor>
</comment>
<dbReference type="PANTHER" id="PTHR11806:SF0">
    <property type="entry name" value="PROTEIN MTO1 HOMOLOG, MITOCHONDRIAL"/>
    <property type="match status" value="1"/>
</dbReference>
<dbReference type="Proteomes" id="UP001148838">
    <property type="component" value="Unassembled WGS sequence"/>
</dbReference>
<dbReference type="InterPro" id="IPR002218">
    <property type="entry name" value="MnmG-rel"/>
</dbReference>
<sequence>MIPPPRYWRCWKLMISSIQCVRNYTCHSTIDQGLKIFDVIVVGGGHAGSEACAAAARMGCRTLLITHKKETVGEMSCNPSFGGIGKGHLMREVDALDGLCGRICDLSGIQYKVLNKRKGPAVWGPRAQIDRILYKQHMQHELFTNTPNLEVMVASVEDLMLEEGTSIENDSTVRQCCGVVLSEECDSIFECPTFETCRNLPAIERSYGDTVMNERNVRKWCEMFNNGRTNVHDETRPGRPSLITEDLKTKVNDRILQDRRTSLDELHIAFPDISRSLLGEIVSQHLG</sequence>
<organism evidence="5 6">
    <name type="scientific">Periplaneta americana</name>
    <name type="common">American cockroach</name>
    <name type="synonym">Blatta americana</name>
    <dbReference type="NCBI Taxonomy" id="6978"/>
    <lineage>
        <taxon>Eukaryota</taxon>
        <taxon>Metazoa</taxon>
        <taxon>Ecdysozoa</taxon>
        <taxon>Arthropoda</taxon>
        <taxon>Hexapoda</taxon>
        <taxon>Insecta</taxon>
        <taxon>Pterygota</taxon>
        <taxon>Neoptera</taxon>
        <taxon>Polyneoptera</taxon>
        <taxon>Dictyoptera</taxon>
        <taxon>Blattodea</taxon>
        <taxon>Blattoidea</taxon>
        <taxon>Blattidae</taxon>
        <taxon>Blattinae</taxon>
        <taxon>Periplaneta</taxon>
    </lineage>
</organism>
<dbReference type="Pfam" id="PF01134">
    <property type="entry name" value="GIDA"/>
    <property type="match status" value="1"/>
</dbReference>
<keyword evidence="6" id="KW-1185">Reference proteome</keyword>
<dbReference type="EMBL" id="JAJSOF020000019">
    <property type="protein sequence ID" value="KAJ4437798.1"/>
    <property type="molecule type" value="Genomic_DNA"/>
</dbReference>
<dbReference type="InterPro" id="IPR036188">
    <property type="entry name" value="FAD/NAD-bd_sf"/>
</dbReference>